<dbReference type="AlphaFoldDB" id="A0A8X6XQQ1"/>
<comment type="caution">
    <text evidence="1">The sequence shown here is derived from an EMBL/GenBank/DDBJ whole genome shotgun (WGS) entry which is preliminary data.</text>
</comment>
<name>A0A8X6XQQ1_9ARAC</name>
<sequence>MSLKQYLSIGLQKCSQEPSTHKPDFDPRTKLSSTMTLIQAVKEGVPLEATKVKEQLEETMKSEKALVGVSLVLPPSRLKPYP</sequence>
<dbReference type="EMBL" id="BMAV01011188">
    <property type="protein sequence ID" value="GFY56864.1"/>
    <property type="molecule type" value="Genomic_DNA"/>
</dbReference>
<dbReference type="Proteomes" id="UP000886998">
    <property type="component" value="Unassembled WGS sequence"/>
</dbReference>
<evidence type="ECO:0000313" key="2">
    <source>
        <dbReference type="Proteomes" id="UP000886998"/>
    </source>
</evidence>
<keyword evidence="2" id="KW-1185">Reference proteome</keyword>
<accession>A0A8X6XQQ1</accession>
<reference evidence="1" key="1">
    <citation type="submission" date="2020-08" db="EMBL/GenBank/DDBJ databases">
        <title>Multicomponent nature underlies the extraordinary mechanical properties of spider dragline silk.</title>
        <authorList>
            <person name="Kono N."/>
            <person name="Nakamura H."/>
            <person name="Mori M."/>
            <person name="Yoshida Y."/>
            <person name="Ohtoshi R."/>
            <person name="Malay A.D."/>
            <person name="Moran D.A.P."/>
            <person name="Tomita M."/>
            <person name="Numata K."/>
            <person name="Arakawa K."/>
        </authorList>
    </citation>
    <scope>NUCLEOTIDE SEQUENCE</scope>
</reference>
<proteinExistence type="predicted"/>
<evidence type="ECO:0000313" key="1">
    <source>
        <dbReference type="EMBL" id="GFY56864.1"/>
    </source>
</evidence>
<gene>
    <name evidence="1" type="ORF">TNIN_473821</name>
</gene>
<protein>
    <submittedName>
        <fullName evidence="1">Uncharacterized protein</fullName>
    </submittedName>
</protein>
<organism evidence="1 2">
    <name type="scientific">Trichonephila inaurata madagascariensis</name>
    <dbReference type="NCBI Taxonomy" id="2747483"/>
    <lineage>
        <taxon>Eukaryota</taxon>
        <taxon>Metazoa</taxon>
        <taxon>Ecdysozoa</taxon>
        <taxon>Arthropoda</taxon>
        <taxon>Chelicerata</taxon>
        <taxon>Arachnida</taxon>
        <taxon>Araneae</taxon>
        <taxon>Araneomorphae</taxon>
        <taxon>Entelegynae</taxon>
        <taxon>Araneoidea</taxon>
        <taxon>Nephilidae</taxon>
        <taxon>Trichonephila</taxon>
        <taxon>Trichonephila inaurata</taxon>
    </lineage>
</organism>